<keyword evidence="6" id="KW-1185">Reference proteome</keyword>
<protein>
    <submittedName>
        <fullName evidence="5">AraC family transcriptional regulator</fullName>
    </submittedName>
</protein>
<evidence type="ECO:0000259" key="4">
    <source>
        <dbReference type="PROSITE" id="PS01124"/>
    </source>
</evidence>
<keyword evidence="2" id="KW-0238">DNA-binding</keyword>
<keyword evidence="1" id="KW-0805">Transcription regulation</keyword>
<evidence type="ECO:0000313" key="6">
    <source>
        <dbReference type="Proteomes" id="UP001477672"/>
    </source>
</evidence>
<proteinExistence type="predicted"/>
<comment type="caution">
    <text evidence="5">The sequence shown here is derived from an EMBL/GenBank/DDBJ whole genome shotgun (WGS) entry which is preliminary data.</text>
</comment>
<dbReference type="InterPro" id="IPR009057">
    <property type="entry name" value="Homeodomain-like_sf"/>
</dbReference>
<feature type="domain" description="HTH araC/xylS-type" evidence="4">
    <location>
        <begin position="188"/>
        <end position="285"/>
    </location>
</feature>
<dbReference type="Pfam" id="PF12833">
    <property type="entry name" value="HTH_18"/>
    <property type="match status" value="1"/>
</dbReference>
<dbReference type="Proteomes" id="UP001477672">
    <property type="component" value="Unassembled WGS sequence"/>
</dbReference>
<evidence type="ECO:0000256" key="3">
    <source>
        <dbReference type="ARBA" id="ARBA00023163"/>
    </source>
</evidence>
<dbReference type="SUPFAM" id="SSF46689">
    <property type="entry name" value="Homeodomain-like"/>
    <property type="match status" value="2"/>
</dbReference>
<dbReference type="PANTHER" id="PTHR43280">
    <property type="entry name" value="ARAC-FAMILY TRANSCRIPTIONAL REGULATOR"/>
    <property type="match status" value="1"/>
</dbReference>
<reference evidence="5 6" key="1">
    <citation type="submission" date="2024-03" db="EMBL/GenBank/DDBJ databases">
        <title>Human intestinal bacterial collection.</title>
        <authorList>
            <person name="Pauvert C."/>
            <person name="Hitch T.C.A."/>
            <person name="Clavel T."/>
        </authorList>
    </citation>
    <scope>NUCLEOTIDE SEQUENCE [LARGE SCALE GENOMIC DNA]</scope>
    <source>
        <strain evidence="5 6">CLA-JM-H11</strain>
    </source>
</reference>
<dbReference type="PROSITE" id="PS01124">
    <property type="entry name" value="HTH_ARAC_FAMILY_2"/>
    <property type="match status" value="1"/>
</dbReference>
<dbReference type="InterPro" id="IPR037923">
    <property type="entry name" value="HTH-like"/>
</dbReference>
<evidence type="ECO:0000256" key="1">
    <source>
        <dbReference type="ARBA" id="ARBA00023015"/>
    </source>
</evidence>
<dbReference type="SMART" id="SM00342">
    <property type="entry name" value="HTH_ARAC"/>
    <property type="match status" value="1"/>
</dbReference>
<dbReference type="PANTHER" id="PTHR43280:SF34">
    <property type="entry name" value="ARAC-FAMILY TRANSCRIPTIONAL REGULATOR"/>
    <property type="match status" value="1"/>
</dbReference>
<sequence length="293" mass="33486">MANRNQSFTQRQHMVRSSFEIYRYCDAKPGEISLHHHDFYEVYLFLGGRVCYNVESRNYRLLPGDILLIGPTELHQPRIDKDAGVYERIVLWLDKPFLERLSTDRISLTRCFDVSVPGHTNLLRPSPSQRAELQSLLEQLAQENQSESYGAEVMCQGLLLQVMVALNRLAATLPSDGLNAERDAGVVPQVLRYINEHYTDPLSLELLSSKFFVSKYHLSHEFNRVVGTSVYRYIVQKRLVIAKQMLAGGVAPTDVYRHCGFGDYANFYRAFKAEYHISPKQYPGCAHNTIHGG</sequence>
<dbReference type="Gene3D" id="1.10.10.60">
    <property type="entry name" value="Homeodomain-like"/>
    <property type="match status" value="2"/>
</dbReference>
<accession>A0ABV1GC00</accession>
<dbReference type="Pfam" id="PF02311">
    <property type="entry name" value="AraC_binding"/>
    <property type="match status" value="1"/>
</dbReference>
<name>A0ABV1GC00_9FIRM</name>
<gene>
    <name evidence="5" type="ORF">WMO24_02615</name>
</gene>
<dbReference type="InterPro" id="IPR018060">
    <property type="entry name" value="HTH_AraC"/>
</dbReference>
<evidence type="ECO:0000256" key="2">
    <source>
        <dbReference type="ARBA" id="ARBA00023125"/>
    </source>
</evidence>
<dbReference type="SUPFAM" id="SSF51215">
    <property type="entry name" value="Regulatory protein AraC"/>
    <property type="match status" value="1"/>
</dbReference>
<dbReference type="InterPro" id="IPR014710">
    <property type="entry name" value="RmlC-like_jellyroll"/>
</dbReference>
<dbReference type="EMBL" id="JBBMFA010000050">
    <property type="protein sequence ID" value="MEQ2519334.1"/>
    <property type="molecule type" value="Genomic_DNA"/>
</dbReference>
<dbReference type="InterPro" id="IPR003313">
    <property type="entry name" value="AraC-bd"/>
</dbReference>
<dbReference type="RefSeq" id="WP_349214727.1">
    <property type="nucleotide sequence ID" value="NZ_JBBMFA010000050.1"/>
</dbReference>
<organism evidence="5 6">
    <name type="scientific">Ruthenibacterium intestinale</name>
    <dbReference type="NCBI Taxonomy" id="3133163"/>
    <lineage>
        <taxon>Bacteria</taxon>
        <taxon>Bacillati</taxon>
        <taxon>Bacillota</taxon>
        <taxon>Clostridia</taxon>
        <taxon>Eubacteriales</taxon>
        <taxon>Oscillospiraceae</taxon>
        <taxon>Ruthenibacterium</taxon>
    </lineage>
</organism>
<keyword evidence="3" id="KW-0804">Transcription</keyword>
<dbReference type="Gene3D" id="2.60.120.10">
    <property type="entry name" value="Jelly Rolls"/>
    <property type="match status" value="1"/>
</dbReference>
<evidence type="ECO:0000313" key="5">
    <source>
        <dbReference type="EMBL" id="MEQ2519334.1"/>
    </source>
</evidence>